<comment type="caution">
    <text evidence="2">The sequence shown here is derived from an EMBL/GenBank/DDBJ whole genome shotgun (WGS) entry which is preliminary data.</text>
</comment>
<organism evidence="2 3">
    <name type="scientific">Zalerion maritima</name>
    <dbReference type="NCBI Taxonomy" id="339359"/>
    <lineage>
        <taxon>Eukaryota</taxon>
        <taxon>Fungi</taxon>
        <taxon>Dikarya</taxon>
        <taxon>Ascomycota</taxon>
        <taxon>Pezizomycotina</taxon>
        <taxon>Sordariomycetes</taxon>
        <taxon>Lulworthiomycetidae</taxon>
        <taxon>Lulworthiales</taxon>
        <taxon>Lulworthiaceae</taxon>
        <taxon>Zalerion</taxon>
    </lineage>
</organism>
<dbReference type="EMBL" id="JAKWBI020000078">
    <property type="protein sequence ID" value="KAJ2903551.1"/>
    <property type="molecule type" value="Genomic_DNA"/>
</dbReference>
<gene>
    <name evidence="2" type="ORF">MKZ38_009676</name>
</gene>
<dbReference type="Proteomes" id="UP001201980">
    <property type="component" value="Unassembled WGS sequence"/>
</dbReference>
<keyword evidence="3" id="KW-1185">Reference proteome</keyword>
<evidence type="ECO:0000313" key="2">
    <source>
        <dbReference type="EMBL" id="KAJ2903551.1"/>
    </source>
</evidence>
<reference evidence="2" key="1">
    <citation type="submission" date="2022-07" db="EMBL/GenBank/DDBJ databases">
        <title>Draft genome sequence of Zalerion maritima ATCC 34329, a (micro)plastics degrading marine fungus.</title>
        <authorList>
            <person name="Paco A."/>
            <person name="Goncalves M.F.M."/>
            <person name="Rocha-Santos T.A.P."/>
            <person name="Alves A."/>
        </authorList>
    </citation>
    <scope>NUCLEOTIDE SEQUENCE</scope>
    <source>
        <strain evidence="2">ATCC 34329</strain>
    </source>
</reference>
<name>A0AAD5RU92_9PEZI</name>
<dbReference type="AlphaFoldDB" id="A0AAD5RU92"/>
<accession>A0AAD5RU92</accession>
<sequence length="142" mass="15550">MPGPARTSEHSPQPLKGMGHPEHVELSEHFPISQSTSTVGMGVLAPELGDKSLFDAHYSRALEQTEPSHFPKKYDIPIAHCGGCNYFPNRSIKIEPSGRLFPSSATWKYPLHSEPFGAFLFSNVEGAGCWTTAAPDTKLEKL</sequence>
<protein>
    <submittedName>
        <fullName evidence="2">Uncharacterized protein</fullName>
    </submittedName>
</protein>
<feature type="region of interest" description="Disordered" evidence="1">
    <location>
        <begin position="1"/>
        <end position="21"/>
    </location>
</feature>
<proteinExistence type="predicted"/>
<evidence type="ECO:0000256" key="1">
    <source>
        <dbReference type="SAM" id="MobiDB-lite"/>
    </source>
</evidence>
<evidence type="ECO:0000313" key="3">
    <source>
        <dbReference type="Proteomes" id="UP001201980"/>
    </source>
</evidence>